<comment type="caution">
    <text evidence="1">The sequence shown here is derived from an EMBL/GenBank/DDBJ whole genome shotgun (WGS) entry which is preliminary data.</text>
</comment>
<evidence type="ECO:0000313" key="2">
    <source>
        <dbReference type="Proteomes" id="UP001596157"/>
    </source>
</evidence>
<dbReference type="EMBL" id="JBHSKF010000012">
    <property type="protein sequence ID" value="MFC5289755.1"/>
    <property type="molecule type" value="Genomic_DNA"/>
</dbReference>
<dbReference type="NCBIfam" id="NF040566">
    <property type="entry name" value="SCO2522_fam"/>
    <property type="match status" value="1"/>
</dbReference>
<keyword evidence="2" id="KW-1185">Reference proteome</keyword>
<organism evidence="1 2">
    <name type="scientific">Actinokineospora guangxiensis</name>
    <dbReference type="NCBI Taxonomy" id="1490288"/>
    <lineage>
        <taxon>Bacteria</taxon>
        <taxon>Bacillati</taxon>
        <taxon>Actinomycetota</taxon>
        <taxon>Actinomycetes</taxon>
        <taxon>Pseudonocardiales</taxon>
        <taxon>Pseudonocardiaceae</taxon>
        <taxon>Actinokineospora</taxon>
    </lineage>
</organism>
<sequence length="332" mass="37356">MNAPVYTEAGSSPEPRQLALSHVSIEVGHFYMEDLLNGEERIRAQFREVARRLRAERAALHDDRDGIKPRISTCFLIDDYFRPDTDPSVILPRLLQIAEECRVEIDYLAREAGCHEAEGVPLAEITASMLLPEPPAGTTGARPPAQESGWLCNGQRTPAPPVQAMMPGTAWRPPEEFGKRNHTIFTDVEMWSDEVAVVDGVRTELRKWSCPFLAAVWQLIRLGALRHRGEPVAEPTPWTEKWPTRWRDLPAVIRLTDQPQPFAAYRTISILPKAYLQIEHAVDVILSHLDLDEAVVAQTARRAAAERVGLPAQVTERISHVFFEAGGSVRRW</sequence>
<proteinExistence type="predicted"/>
<protein>
    <submittedName>
        <fullName evidence="1">SCO2522 family protein</fullName>
    </submittedName>
</protein>
<reference evidence="2" key="1">
    <citation type="journal article" date="2019" name="Int. J. Syst. Evol. Microbiol.">
        <title>The Global Catalogue of Microorganisms (GCM) 10K type strain sequencing project: providing services to taxonomists for standard genome sequencing and annotation.</title>
        <authorList>
            <consortium name="The Broad Institute Genomics Platform"/>
            <consortium name="The Broad Institute Genome Sequencing Center for Infectious Disease"/>
            <person name="Wu L."/>
            <person name="Ma J."/>
        </authorList>
    </citation>
    <scope>NUCLEOTIDE SEQUENCE [LARGE SCALE GENOMIC DNA]</scope>
    <source>
        <strain evidence="2">CCUG 59778</strain>
    </source>
</reference>
<accession>A0ABW0EUJ6</accession>
<name>A0ABW0EUJ6_9PSEU</name>
<evidence type="ECO:0000313" key="1">
    <source>
        <dbReference type="EMBL" id="MFC5289755.1"/>
    </source>
</evidence>
<dbReference type="RefSeq" id="WP_378249607.1">
    <property type="nucleotide sequence ID" value="NZ_JBHSKF010000012.1"/>
</dbReference>
<dbReference type="InterPro" id="IPR049747">
    <property type="entry name" value="SCO2522-like"/>
</dbReference>
<gene>
    <name evidence="1" type="ORF">ACFPM7_22105</name>
</gene>
<dbReference type="Proteomes" id="UP001596157">
    <property type="component" value="Unassembled WGS sequence"/>
</dbReference>